<evidence type="ECO:0008006" key="4">
    <source>
        <dbReference type="Google" id="ProtNLM"/>
    </source>
</evidence>
<keyword evidence="1" id="KW-0472">Membrane</keyword>
<dbReference type="Proteomes" id="UP000199504">
    <property type="component" value="Unassembled WGS sequence"/>
</dbReference>
<feature type="transmembrane region" description="Helical" evidence="1">
    <location>
        <begin position="210"/>
        <end position="230"/>
    </location>
</feature>
<feature type="transmembrane region" description="Helical" evidence="1">
    <location>
        <begin position="125"/>
        <end position="147"/>
    </location>
</feature>
<evidence type="ECO:0000313" key="3">
    <source>
        <dbReference type="Proteomes" id="UP000199504"/>
    </source>
</evidence>
<gene>
    <name evidence="2" type="ORF">GA0070564_10531</name>
</gene>
<reference evidence="3" key="1">
    <citation type="submission" date="2016-06" db="EMBL/GenBank/DDBJ databases">
        <authorList>
            <person name="Varghese N."/>
            <person name="Submissions Spin"/>
        </authorList>
    </citation>
    <scope>NUCLEOTIDE SEQUENCE [LARGE SCALE GENOMIC DNA]</scope>
    <source>
        <strain evidence="3">DSM 44830</strain>
    </source>
</reference>
<dbReference type="EMBL" id="FMCX01000005">
    <property type="protein sequence ID" value="SCF27445.1"/>
    <property type="molecule type" value="Genomic_DNA"/>
</dbReference>
<keyword evidence="1" id="KW-1133">Transmembrane helix</keyword>
<evidence type="ECO:0000313" key="2">
    <source>
        <dbReference type="EMBL" id="SCF27445.1"/>
    </source>
</evidence>
<keyword evidence="3" id="KW-1185">Reference proteome</keyword>
<dbReference type="AlphaFoldDB" id="A0A1C4Z392"/>
<sequence length="287" mass="29809">MHRLTTPSRSTAFSGGALTSLVAVATALVAAFVLAPPRLAAGGSGGELGDQGRLVDALRAAFVEYWASGDRSFPPSLQRVVEYWFRYHLAKAVIAAALLIVLVTLGGLLWQAYLRAGGLRRRTRAVLASAGVLVTVLTTIATAAVMANVQGALAPFASLLPMLTDGPADGELTDTLAQVRQRLADSTSPGARNRPVIEAMISDFAHYHSAMAVIAATVAVLLGGVSLVLWTRRAATTPPDRRTRRVLGSYGVASALLALAVTAVVVANATTAADPVPALRAFFAGGW</sequence>
<feature type="transmembrane region" description="Helical" evidence="1">
    <location>
        <begin position="92"/>
        <end position="113"/>
    </location>
</feature>
<organism evidence="2 3">
    <name type="scientific">Micromonospora mirobrigensis</name>
    <dbReference type="NCBI Taxonomy" id="262898"/>
    <lineage>
        <taxon>Bacteria</taxon>
        <taxon>Bacillati</taxon>
        <taxon>Actinomycetota</taxon>
        <taxon>Actinomycetes</taxon>
        <taxon>Micromonosporales</taxon>
        <taxon>Micromonosporaceae</taxon>
        <taxon>Micromonospora</taxon>
    </lineage>
</organism>
<feature type="transmembrane region" description="Helical" evidence="1">
    <location>
        <begin position="12"/>
        <end position="35"/>
    </location>
</feature>
<accession>A0A1C4Z392</accession>
<keyword evidence="1" id="KW-0812">Transmembrane</keyword>
<feature type="transmembrane region" description="Helical" evidence="1">
    <location>
        <begin position="250"/>
        <end position="270"/>
    </location>
</feature>
<dbReference type="STRING" id="262898.GA0070564_10531"/>
<name>A0A1C4Z392_9ACTN</name>
<evidence type="ECO:0000256" key="1">
    <source>
        <dbReference type="SAM" id="Phobius"/>
    </source>
</evidence>
<protein>
    <recommendedName>
        <fullName evidence="4">Tat (Twin-arginine translocation) pathway signal sequence</fullName>
    </recommendedName>
</protein>
<proteinExistence type="predicted"/>